<organism evidence="2 3">
    <name type="scientific">Lucilia cuprina</name>
    <name type="common">Green bottle fly</name>
    <name type="synonym">Australian sheep blowfly</name>
    <dbReference type="NCBI Taxonomy" id="7375"/>
    <lineage>
        <taxon>Eukaryota</taxon>
        <taxon>Metazoa</taxon>
        <taxon>Ecdysozoa</taxon>
        <taxon>Arthropoda</taxon>
        <taxon>Hexapoda</taxon>
        <taxon>Insecta</taxon>
        <taxon>Pterygota</taxon>
        <taxon>Neoptera</taxon>
        <taxon>Endopterygota</taxon>
        <taxon>Diptera</taxon>
        <taxon>Brachycera</taxon>
        <taxon>Muscomorpha</taxon>
        <taxon>Oestroidea</taxon>
        <taxon>Calliphoridae</taxon>
        <taxon>Luciliinae</taxon>
        <taxon>Lucilia</taxon>
    </lineage>
</organism>
<dbReference type="Proteomes" id="UP000037069">
    <property type="component" value="Unassembled WGS sequence"/>
</dbReference>
<dbReference type="AlphaFoldDB" id="A0A0L0BYJ5"/>
<protein>
    <submittedName>
        <fullName evidence="2">Uncharacterized protein</fullName>
    </submittedName>
</protein>
<evidence type="ECO:0000313" key="2">
    <source>
        <dbReference type="EMBL" id="KNC24339.1"/>
    </source>
</evidence>
<evidence type="ECO:0000256" key="1">
    <source>
        <dbReference type="SAM" id="MobiDB-lite"/>
    </source>
</evidence>
<keyword evidence="3" id="KW-1185">Reference proteome</keyword>
<comment type="caution">
    <text evidence="2">The sequence shown here is derived from an EMBL/GenBank/DDBJ whole genome shotgun (WGS) entry which is preliminary data.</text>
</comment>
<sequence>MTQNNLKRSLSRRSDSTLSTSGPTNTSPSHPGTTFAFHRGRRFIYRYPTPPSSYEIRGSALRSDLHFIICISSFGSIFRIEIDRTPRYLKLLLKVILLPCILSFGAMNDLRFVINIDSVFSAANFRPCSFNHLSQRLRLSLVIISRACGKVWEITSATSSAYPIICAPFGSSRFRSPSYIIFHKSGPKTDPCGTPALFSQFSIPYHKRYVGVVTGSYSSRMTSKCYVYDTASSTPTKGWSKAVIIHNKTQRRNHLTNMILKTASWVTPSVCIRAFIISHSSVDSSMSLISTLTVLVAVRICTPSPKVLQRASFNFSACPSPFLSLISNSPYNSTVISMPATKDLALFLSPSPLNFLFKKEHVDKGRVSVFELK</sequence>
<feature type="region of interest" description="Disordered" evidence="1">
    <location>
        <begin position="1"/>
        <end position="34"/>
    </location>
</feature>
<reference evidence="2 3" key="1">
    <citation type="journal article" date="2015" name="Nat. Commun.">
        <title>Lucilia cuprina genome unlocks parasitic fly biology to underpin future interventions.</title>
        <authorList>
            <person name="Anstead C.A."/>
            <person name="Korhonen P.K."/>
            <person name="Young N.D."/>
            <person name="Hall R.S."/>
            <person name="Jex A.R."/>
            <person name="Murali S.C."/>
            <person name="Hughes D.S."/>
            <person name="Lee S.F."/>
            <person name="Perry T."/>
            <person name="Stroehlein A.J."/>
            <person name="Ansell B.R."/>
            <person name="Breugelmans B."/>
            <person name="Hofmann A."/>
            <person name="Qu J."/>
            <person name="Dugan S."/>
            <person name="Lee S.L."/>
            <person name="Chao H."/>
            <person name="Dinh H."/>
            <person name="Han Y."/>
            <person name="Doddapaneni H.V."/>
            <person name="Worley K.C."/>
            <person name="Muzny D.M."/>
            <person name="Ioannidis P."/>
            <person name="Waterhouse R.M."/>
            <person name="Zdobnov E.M."/>
            <person name="James P.J."/>
            <person name="Bagnall N.H."/>
            <person name="Kotze A.C."/>
            <person name="Gibbs R.A."/>
            <person name="Richards S."/>
            <person name="Batterham P."/>
            <person name="Gasser R.B."/>
        </authorList>
    </citation>
    <scope>NUCLEOTIDE SEQUENCE [LARGE SCALE GENOMIC DNA]</scope>
    <source>
        <strain evidence="2 3">LS</strain>
        <tissue evidence="2">Full body</tissue>
    </source>
</reference>
<proteinExistence type="predicted"/>
<feature type="compositionally biased region" description="Polar residues" evidence="1">
    <location>
        <begin position="22"/>
        <end position="32"/>
    </location>
</feature>
<accession>A0A0L0BYJ5</accession>
<name>A0A0L0BYJ5_LUCCU</name>
<dbReference type="EMBL" id="JRES01001243">
    <property type="protein sequence ID" value="KNC24339.1"/>
    <property type="molecule type" value="Genomic_DNA"/>
</dbReference>
<evidence type="ECO:0000313" key="3">
    <source>
        <dbReference type="Proteomes" id="UP000037069"/>
    </source>
</evidence>
<gene>
    <name evidence="2" type="ORF">FF38_04596</name>
</gene>